<dbReference type="InterPro" id="IPR000515">
    <property type="entry name" value="MetI-like"/>
</dbReference>
<evidence type="ECO:0000256" key="1">
    <source>
        <dbReference type="ARBA" id="ARBA00004429"/>
    </source>
</evidence>
<dbReference type="InterPro" id="IPR025966">
    <property type="entry name" value="OppC_N"/>
</dbReference>
<comment type="similarity">
    <text evidence="10">Belongs to the binding-protein-dependent transport system permease family. OppBC subfamily.</text>
</comment>
<organism evidence="15 16">
    <name type="scientific">Modestobacter versicolor</name>
    <dbReference type="NCBI Taxonomy" id="429133"/>
    <lineage>
        <taxon>Bacteria</taxon>
        <taxon>Bacillati</taxon>
        <taxon>Actinomycetota</taxon>
        <taxon>Actinomycetes</taxon>
        <taxon>Geodermatophilales</taxon>
        <taxon>Geodermatophilaceae</taxon>
        <taxon>Modestobacter</taxon>
    </lineage>
</organism>
<feature type="transmembrane region" description="Helical" evidence="12">
    <location>
        <begin position="116"/>
        <end position="140"/>
    </location>
</feature>
<dbReference type="EMBL" id="QKNV01000023">
    <property type="protein sequence ID" value="PZA22669.1"/>
    <property type="molecule type" value="Genomic_DNA"/>
</dbReference>
<keyword evidence="2 12" id="KW-0813">Transport</keyword>
<dbReference type="InterPro" id="IPR050366">
    <property type="entry name" value="BP-dependent_transpt_permease"/>
</dbReference>
<dbReference type="Pfam" id="PF12911">
    <property type="entry name" value="OppC_N"/>
    <property type="match status" value="1"/>
</dbReference>
<gene>
    <name evidence="15" type="ORF">DMO24_03945</name>
    <name evidence="14" type="ORF">FHX36_002150</name>
</gene>
<feature type="transmembrane region" description="Helical" evidence="12">
    <location>
        <begin position="207"/>
        <end position="227"/>
    </location>
</feature>
<evidence type="ECO:0000313" key="15">
    <source>
        <dbReference type="EMBL" id="PZA22669.1"/>
    </source>
</evidence>
<dbReference type="PANTHER" id="PTHR43386">
    <property type="entry name" value="OLIGOPEPTIDE TRANSPORT SYSTEM PERMEASE PROTEIN APPC"/>
    <property type="match status" value="1"/>
</dbReference>
<dbReference type="PROSITE" id="PS50928">
    <property type="entry name" value="ABC_TM1"/>
    <property type="match status" value="1"/>
</dbReference>
<evidence type="ECO:0000313" key="16">
    <source>
        <dbReference type="Proteomes" id="UP000247602"/>
    </source>
</evidence>
<evidence type="ECO:0000259" key="13">
    <source>
        <dbReference type="PROSITE" id="PS50928"/>
    </source>
</evidence>
<dbReference type="PANTHER" id="PTHR43386:SF2">
    <property type="entry name" value="OLIGOPEPTIDE TRANSPORT SYSTEM PERMEASE PROTEIN OPPC"/>
    <property type="match status" value="1"/>
</dbReference>
<proteinExistence type="inferred from homology"/>
<evidence type="ECO:0000256" key="8">
    <source>
        <dbReference type="ARBA" id="ARBA00022989"/>
    </source>
</evidence>
<dbReference type="RefSeq" id="WP_110551042.1">
    <property type="nucleotide sequence ID" value="NZ_JACIBU010000001.1"/>
</dbReference>
<evidence type="ECO:0000256" key="4">
    <source>
        <dbReference type="ARBA" id="ARBA00022519"/>
    </source>
</evidence>
<dbReference type="OrthoDB" id="9812701at2"/>
<dbReference type="AlphaFoldDB" id="A0A323VDB6"/>
<dbReference type="Pfam" id="PF00528">
    <property type="entry name" value="BPD_transp_1"/>
    <property type="match status" value="1"/>
</dbReference>
<comment type="caution">
    <text evidence="15">The sequence shown here is derived from an EMBL/GenBank/DDBJ whole genome shotgun (WGS) entry which is preliminary data.</text>
</comment>
<dbReference type="GO" id="GO:0015833">
    <property type="term" value="P:peptide transport"/>
    <property type="evidence" value="ECO:0007669"/>
    <property type="project" value="UniProtKB-KW"/>
</dbReference>
<keyword evidence="5 12" id="KW-0812">Transmembrane</keyword>
<feature type="transmembrane region" description="Helical" evidence="12">
    <location>
        <begin position="233"/>
        <end position="257"/>
    </location>
</feature>
<accession>A0A323VDB6</accession>
<dbReference type="GO" id="GO:0005886">
    <property type="term" value="C:plasma membrane"/>
    <property type="evidence" value="ECO:0007669"/>
    <property type="project" value="UniProtKB-SubCell"/>
</dbReference>
<evidence type="ECO:0000256" key="7">
    <source>
        <dbReference type="ARBA" id="ARBA00022927"/>
    </source>
</evidence>
<evidence type="ECO:0000256" key="5">
    <source>
        <dbReference type="ARBA" id="ARBA00022692"/>
    </source>
</evidence>
<feature type="transmembrane region" description="Helical" evidence="12">
    <location>
        <begin position="174"/>
        <end position="195"/>
    </location>
</feature>
<sequence length="320" mass="33871">MSSLPADPLVVADDVAVSGEPGQKAPSAVVVRGRRSLVLRRVRRNKAAMAGLTVLVLMFLLAFLGPVVYKAITGWTYTDQDYSAFLQPPSGSHWFGTTQIGQDVFAQTMRGLQKSLLIGLLVALISTGLAAVVGACAGYFGGWVDRVLMWMVDLLLVIPSFLIVAIISPAFRDAGWIVLVFLIAVFAWMITARIIRGMTLSLKEREFVLAAKFSGVSSAGIIFRHLIPNMSSLLIIDATIAVASAIIAESGLSYFGFGIQPPDVSLGNLIAAGTASAFTFPWLFMFAGGLLVATTLAVSVVGDGLRDALDPSSSRAGSSK</sequence>
<evidence type="ECO:0000256" key="2">
    <source>
        <dbReference type="ARBA" id="ARBA00022448"/>
    </source>
</evidence>
<name>A0A323VDB6_9ACTN</name>
<comment type="subcellular location">
    <subcellularLocation>
        <location evidence="1">Cell inner membrane</location>
        <topology evidence="1">Multi-pass membrane protein</topology>
    </subcellularLocation>
    <subcellularLocation>
        <location evidence="12">Cell membrane</location>
        <topology evidence="12">Multi-pass membrane protein</topology>
    </subcellularLocation>
</comment>
<evidence type="ECO:0000313" key="17">
    <source>
        <dbReference type="Proteomes" id="UP000580718"/>
    </source>
</evidence>
<evidence type="ECO:0000256" key="11">
    <source>
        <dbReference type="ARBA" id="ARBA00072251"/>
    </source>
</evidence>
<keyword evidence="7" id="KW-0653">Protein transport</keyword>
<evidence type="ECO:0000313" key="14">
    <source>
        <dbReference type="EMBL" id="MBB3676415.1"/>
    </source>
</evidence>
<evidence type="ECO:0000256" key="10">
    <source>
        <dbReference type="ARBA" id="ARBA00024202"/>
    </source>
</evidence>
<feature type="transmembrane region" description="Helical" evidence="12">
    <location>
        <begin position="47"/>
        <end position="69"/>
    </location>
</feature>
<reference evidence="14 17" key="2">
    <citation type="submission" date="2020-08" db="EMBL/GenBank/DDBJ databases">
        <title>Sequencing the genomes of 1000 actinobacteria strains.</title>
        <authorList>
            <person name="Klenk H.-P."/>
        </authorList>
    </citation>
    <scope>NUCLEOTIDE SEQUENCE [LARGE SCALE GENOMIC DNA]</scope>
    <source>
        <strain evidence="14 17">DSM 16678</strain>
    </source>
</reference>
<evidence type="ECO:0000256" key="12">
    <source>
        <dbReference type="RuleBase" id="RU363032"/>
    </source>
</evidence>
<dbReference type="InterPro" id="IPR035906">
    <property type="entry name" value="MetI-like_sf"/>
</dbReference>
<keyword evidence="9 12" id="KW-0472">Membrane</keyword>
<evidence type="ECO:0000256" key="6">
    <source>
        <dbReference type="ARBA" id="ARBA00022856"/>
    </source>
</evidence>
<dbReference type="GO" id="GO:0055085">
    <property type="term" value="P:transmembrane transport"/>
    <property type="evidence" value="ECO:0007669"/>
    <property type="project" value="InterPro"/>
</dbReference>
<protein>
    <recommendedName>
        <fullName evidence="11">Oligopeptide transport system permease protein OppC</fullName>
    </recommendedName>
</protein>
<dbReference type="GO" id="GO:0015031">
    <property type="term" value="P:protein transport"/>
    <property type="evidence" value="ECO:0007669"/>
    <property type="project" value="UniProtKB-KW"/>
</dbReference>
<evidence type="ECO:0000256" key="3">
    <source>
        <dbReference type="ARBA" id="ARBA00022475"/>
    </source>
</evidence>
<evidence type="ECO:0000256" key="9">
    <source>
        <dbReference type="ARBA" id="ARBA00023136"/>
    </source>
</evidence>
<dbReference type="CDD" id="cd06261">
    <property type="entry name" value="TM_PBP2"/>
    <property type="match status" value="1"/>
</dbReference>
<keyword evidence="16" id="KW-1185">Reference proteome</keyword>
<keyword evidence="8 12" id="KW-1133">Transmembrane helix</keyword>
<dbReference type="SUPFAM" id="SSF161098">
    <property type="entry name" value="MetI-like"/>
    <property type="match status" value="1"/>
</dbReference>
<feature type="transmembrane region" description="Helical" evidence="12">
    <location>
        <begin position="269"/>
        <end position="302"/>
    </location>
</feature>
<reference evidence="15 16" key="1">
    <citation type="submission" date="2018-06" db="EMBL/GenBank/DDBJ databases">
        <title>Draft genome sequence of Modestobacter versicolor CP153-2.</title>
        <authorList>
            <person name="Gundlapally S.R."/>
        </authorList>
    </citation>
    <scope>NUCLEOTIDE SEQUENCE [LARGE SCALE GENOMIC DNA]</scope>
    <source>
        <strain evidence="15 16">CP153-2</strain>
    </source>
</reference>
<feature type="domain" description="ABC transmembrane type-1" evidence="13">
    <location>
        <begin position="116"/>
        <end position="302"/>
    </location>
</feature>
<keyword evidence="4" id="KW-0997">Cell inner membrane</keyword>
<dbReference type="Gene3D" id="1.10.3720.10">
    <property type="entry name" value="MetI-like"/>
    <property type="match status" value="1"/>
</dbReference>
<keyword evidence="6" id="KW-0571">Peptide transport</keyword>
<keyword evidence="3" id="KW-1003">Cell membrane</keyword>
<dbReference type="Proteomes" id="UP000247602">
    <property type="component" value="Unassembled WGS sequence"/>
</dbReference>
<dbReference type="EMBL" id="JACIBU010000001">
    <property type="protein sequence ID" value="MBB3676415.1"/>
    <property type="molecule type" value="Genomic_DNA"/>
</dbReference>
<dbReference type="Proteomes" id="UP000580718">
    <property type="component" value="Unassembled WGS sequence"/>
</dbReference>
<feature type="transmembrane region" description="Helical" evidence="12">
    <location>
        <begin position="147"/>
        <end position="168"/>
    </location>
</feature>